<dbReference type="Pfam" id="PF00400">
    <property type="entry name" value="WD40"/>
    <property type="match status" value="3"/>
</dbReference>
<dbReference type="GO" id="GO:0005656">
    <property type="term" value="C:nuclear pre-replicative complex"/>
    <property type="evidence" value="ECO:0007669"/>
    <property type="project" value="TreeGrafter"/>
</dbReference>
<dbReference type="InterPro" id="IPR001680">
    <property type="entry name" value="WD40_rpt"/>
</dbReference>
<gene>
    <name evidence="6" type="ORF">C2E21_7306</name>
</gene>
<reference evidence="6 7" key="1">
    <citation type="journal article" date="2018" name="Plant J.">
        <title>Genome sequences of Chlorella sorokiniana UTEX 1602 and Micractinium conductrix SAG 241.80: implications to maltose excretion by a green alga.</title>
        <authorList>
            <person name="Arriola M.B."/>
            <person name="Velmurugan N."/>
            <person name="Zhang Y."/>
            <person name="Plunkett M.H."/>
            <person name="Hondzo H."/>
            <person name="Barney B.M."/>
        </authorList>
    </citation>
    <scope>NUCLEOTIDE SEQUENCE [LARGE SCALE GENOMIC DNA]</scope>
    <source>
        <strain evidence="7">UTEX 1602</strain>
    </source>
</reference>
<dbReference type="InterPro" id="IPR012942">
    <property type="entry name" value="SRR1-like"/>
</dbReference>
<evidence type="ECO:0000256" key="2">
    <source>
        <dbReference type="ARBA" id="ARBA00022737"/>
    </source>
</evidence>
<dbReference type="PANTHER" id="PTHR18763">
    <property type="entry name" value="WD-REPEAT PROTEIN 18"/>
    <property type="match status" value="1"/>
</dbReference>
<evidence type="ECO:0000259" key="5">
    <source>
        <dbReference type="Pfam" id="PF07985"/>
    </source>
</evidence>
<dbReference type="PROSITE" id="PS50082">
    <property type="entry name" value="WD_REPEATS_2"/>
    <property type="match status" value="2"/>
</dbReference>
<dbReference type="GO" id="GO:0120330">
    <property type="term" value="C:rixosome complex"/>
    <property type="evidence" value="ECO:0007669"/>
    <property type="project" value="TreeGrafter"/>
</dbReference>
<dbReference type="PROSITE" id="PS00678">
    <property type="entry name" value="WD_REPEATS_1"/>
    <property type="match status" value="1"/>
</dbReference>
<dbReference type="EMBL" id="LHPG02000015">
    <property type="protein sequence ID" value="PRW33905.1"/>
    <property type="molecule type" value="Genomic_DNA"/>
</dbReference>
<feature type="region of interest" description="Disordered" evidence="4">
    <location>
        <begin position="352"/>
        <end position="378"/>
    </location>
</feature>
<comment type="caution">
    <text evidence="6">The sequence shown here is derived from an EMBL/GenBank/DDBJ whole genome shotgun (WGS) entry which is preliminary data.</text>
</comment>
<dbReference type="PROSITE" id="PS50294">
    <property type="entry name" value="WD_REPEATS_REGION"/>
    <property type="match status" value="2"/>
</dbReference>
<proteinExistence type="predicted"/>
<dbReference type="InterPro" id="IPR019775">
    <property type="entry name" value="WD40_repeat_CS"/>
</dbReference>
<dbReference type="Proteomes" id="UP000239899">
    <property type="component" value="Unassembled WGS sequence"/>
</dbReference>
<feature type="repeat" description="WD" evidence="3">
    <location>
        <begin position="116"/>
        <end position="147"/>
    </location>
</feature>
<feature type="repeat" description="WD" evidence="3">
    <location>
        <begin position="288"/>
        <end position="329"/>
    </location>
</feature>
<dbReference type="InterPro" id="IPR015943">
    <property type="entry name" value="WD40/YVTN_repeat-like_dom_sf"/>
</dbReference>
<dbReference type="OrthoDB" id="6252103at2759"/>
<evidence type="ECO:0000313" key="6">
    <source>
        <dbReference type="EMBL" id="PRW33905.1"/>
    </source>
</evidence>
<name>A0A2P6THY0_CHLSO</name>
<evidence type="ECO:0000256" key="3">
    <source>
        <dbReference type="PROSITE-ProRule" id="PRU00221"/>
    </source>
</evidence>
<dbReference type="SUPFAM" id="SSF50998">
    <property type="entry name" value="Quinoprotein alcohol dehydrogenase-like"/>
    <property type="match status" value="1"/>
</dbReference>
<evidence type="ECO:0000256" key="1">
    <source>
        <dbReference type="ARBA" id="ARBA00022574"/>
    </source>
</evidence>
<sequence>MAEGPTVLLVASSVESNITVWDVSTGTALTSFKSNACPPNGLSLLGRDYLVAAQAARGGSLHFWAWHKDQPHQRCFAAEQLTAVAATRDGVYCAAGGASGAVFVWETSSGRLLRTWPAHYKAVTCLAFSDSGAVLVTGGEDTLVNAWLLADVLDATAGQQLQMGGPLLQPLASWSDHTLPVSCLAVGAGDAGAIVVSGSHDRTVKVRSLAGGSGGLLRSVALPSPVHSLALDPGEHALYAGCASGSIYEVALVGGPAADAAADSSGGLEGAAAAAAAAAGGGGAYPALEGHSTMVSCLGFTPDAAYLISGSADHSVRVWELRSRQQVRLLPNPVKGPVSALLALPQPPFMQVGGSHAASSSGNGGGKRGPKRPQPLAPFCKYPNAPGTLKPWEGGLVLLDGSAGAADAATDGDVLQRLAATDGSVWQAAGAAVPAAGQSAAEDEWRVANGSRRHRKAERGGASASGPRHGVVAPAASRSSSSQPPSERQVQQRSATVDAAAHEVAAAPLWRHLSQQLGMLPPHCALPAIRRMVIYGLGSLEQPGAVHIRYQLALATLLAAALPAAAAPPVAFDPVFTQLDRTVLAHFGIEVLAHDEGGRHVAEQPTLFWMPHCEAVLTDALLAANVAAGTLHNCRSCG</sequence>
<dbReference type="PANTHER" id="PTHR18763:SF0">
    <property type="entry name" value="WD REPEAT-CONTAINING PROTEIN 18"/>
    <property type="match status" value="1"/>
</dbReference>
<evidence type="ECO:0000256" key="4">
    <source>
        <dbReference type="SAM" id="MobiDB-lite"/>
    </source>
</evidence>
<evidence type="ECO:0000313" key="7">
    <source>
        <dbReference type="Proteomes" id="UP000239899"/>
    </source>
</evidence>
<dbReference type="InterPro" id="IPR045227">
    <property type="entry name" value="WDR18/Ipi3/RID3"/>
</dbReference>
<dbReference type="Pfam" id="PF07985">
    <property type="entry name" value="SRR1"/>
    <property type="match status" value="1"/>
</dbReference>
<feature type="region of interest" description="Disordered" evidence="4">
    <location>
        <begin position="434"/>
        <end position="498"/>
    </location>
</feature>
<keyword evidence="2" id="KW-0677">Repeat</keyword>
<dbReference type="STRING" id="3076.A0A2P6THY0"/>
<dbReference type="InterPro" id="IPR011047">
    <property type="entry name" value="Quinoprotein_ADH-like_sf"/>
</dbReference>
<feature type="domain" description="SRR1-like" evidence="5">
    <location>
        <begin position="524"/>
        <end position="626"/>
    </location>
</feature>
<dbReference type="GO" id="GO:0006364">
    <property type="term" value="P:rRNA processing"/>
    <property type="evidence" value="ECO:0007669"/>
    <property type="project" value="TreeGrafter"/>
</dbReference>
<keyword evidence="7" id="KW-1185">Reference proteome</keyword>
<feature type="compositionally biased region" description="Low complexity" evidence="4">
    <location>
        <begin position="471"/>
        <end position="498"/>
    </location>
</feature>
<protein>
    <submittedName>
        <fullName evidence="6">ROOT INITIATION DEFECTIVE 3</fullName>
    </submittedName>
</protein>
<keyword evidence="1 3" id="KW-0853">WD repeat</keyword>
<dbReference type="GO" id="GO:0006261">
    <property type="term" value="P:DNA-templated DNA replication"/>
    <property type="evidence" value="ECO:0007669"/>
    <property type="project" value="TreeGrafter"/>
</dbReference>
<organism evidence="6 7">
    <name type="scientific">Chlorella sorokiniana</name>
    <name type="common">Freshwater green alga</name>
    <dbReference type="NCBI Taxonomy" id="3076"/>
    <lineage>
        <taxon>Eukaryota</taxon>
        <taxon>Viridiplantae</taxon>
        <taxon>Chlorophyta</taxon>
        <taxon>core chlorophytes</taxon>
        <taxon>Trebouxiophyceae</taxon>
        <taxon>Chlorellales</taxon>
        <taxon>Chlorellaceae</taxon>
        <taxon>Chlorella clade</taxon>
        <taxon>Chlorella</taxon>
    </lineage>
</organism>
<accession>A0A2P6THY0</accession>
<dbReference type="Gene3D" id="2.130.10.10">
    <property type="entry name" value="YVTN repeat-like/Quinoprotein amine dehydrogenase"/>
    <property type="match status" value="2"/>
</dbReference>
<dbReference type="SMART" id="SM00320">
    <property type="entry name" value="WD40"/>
    <property type="match status" value="5"/>
</dbReference>
<dbReference type="AlphaFoldDB" id="A0A2P6THY0"/>